<name>A0ABD2BZA6_VESMC</name>
<evidence type="ECO:0000256" key="2">
    <source>
        <dbReference type="SAM" id="SignalP"/>
    </source>
</evidence>
<evidence type="ECO:0000313" key="3">
    <source>
        <dbReference type="EMBL" id="KAL2738118.1"/>
    </source>
</evidence>
<evidence type="ECO:0000256" key="1">
    <source>
        <dbReference type="SAM" id="MobiDB-lite"/>
    </source>
</evidence>
<accession>A0ABD2BZA6</accession>
<dbReference type="EMBL" id="JAYRBN010000063">
    <property type="protein sequence ID" value="KAL2738118.1"/>
    <property type="molecule type" value="Genomic_DNA"/>
</dbReference>
<protein>
    <submittedName>
        <fullName evidence="3">Protein suex-1-like</fullName>
    </submittedName>
</protein>
<dbReference type="Proteomes" id="UP001607303">
    <property type="component" value="Unassembled WGS sequence"/>
</dbReference>
<evidence type="ECO:0000313" key="4">
    <source>
        <dbReference type="Proteomes" id="UP001607303"/>
    </source>
</evidence>
<keyword evidence="4" id="KW-1185">Reference proteome</keyword>
<reference evidence="3 4" key="1">
    <citation type="journal article" date="2024" name="Ann. Entomol. Soc. Am.">
        <title>Genomic analyses of the southern and eastern yellowjacket wasps (Hymenoptera: Vespidae) reveal evolutionary signatures of social life.</title>
        <authorList>
            <person name="Catto M.A."/>
            <person name="Caine P.B."/>
            <person name="Orr S.E."/>
            <person name="Hunt B.G."/>
            <person name="Goodisman M.A.D."/>
        </authorList>
    </citation>
    <scope>NUCLEOTIDE SEQUENCE [LARGE SCALE GENOMIC DNA]</scope>
    <source>
        <strain evidence="3">232</strain>
        <tissue evidence="3">Head and thorax</tissue>
    </source>
</reference>
<feature type="chain" id="PRO_5044819630" evidence="2">
    <location>
        <begin position="21"/>
        <end position="209"/>
    </location>
</feature>
<feature type="region of interest" description="Disordered" evidence="1">
    <location>
        <begin position="39"/>
        <end position="91"/>
    </location>
</feature>
<organism evidence="3 4">
    <name type="scientific">Vespula maculifrons</name>
    <name type="common">Eastern yellow jacket</name>
    <name type="synonym">Wasp</name>
    <dbReference type="NCBI Taxonomy" id="7453"/>
    <lineage>
        <taxon>Eukaryota</taxon>
        <taxon>Metazoa</taxon>
        <taxon>Ecdysozoa</taxon>
        <taxon>Arthropoda</taxon>
        <taxon>Hexapoda</taxon>
        <taxon>Insecta</taxon>
        <taxon>Pterygota</taxon>
        <taxon>Neoptera</taxon>
        <taxon>Endopterygota</taxon>
        <taxon>Hymenoptera</taxon>
        <taxon>Apocrita</taxon>
        <taxon>Aculeata</taxon>
        <taxon>Vespoidea</taxon>
        <taxon>Vespidae</taxon>
        <taxon>Vespinae</taxon>
        <taxon>Vespula</taxon>
    </lineage>
</organism>
<dbReference type="AlphaFoldDB" id="A0ABD2BZA6"/>
<comment type="caution">
    <text evidence="3">The sequence shown here is derived from an EMBL/GenBank/DDBJ whole genome shotgun (WGS) entry which is preliminary data.</text>
</comment>
<sequence>MLKIFAFTLILCVATTLTYSAVVTKPNEDVILVRSDRTADPQTYGHGHHRESEDGYNGGYHHGHYNGNQSGHYGGHHGGYDQNDPESIEEQEVSIVEAQTTQEPKEALPENDQEILIPIPTEEPIVPFIEAMTNIRVKAILAKEEDPNSGNRRRQGYSHLNNFFPSTSTHVGSSGSPPGVVIIIANDYSTGKDGVASSVATIYSRLPNR</sequence>
<keyword evidence="2" id="KW-0732">Signal</keyword>
<gene>
    <name evidence="3" type="ORF">V1477_011477</name>
</gene>
<feature type="signal peptide" evidence="2">
    <location>
        <begin position="1"/>
        <end position="20"/>
    </location>
</feature>
<proteinExistence type="predicted"/>